<evidence type="ECO:0000313" key="2">
    <source>
        <dbReference type="Proteomes" id="UP000304953"/>
    </source>
</evidence>
<accession>A0AC61S1Z4</accession>
<dbReference type="Proteomes" id="UP000304953">
    <property type="component" value="Unassembled WGS sequence"/>
</dbReference>
<organism evidence="1 2">
    <name type="scientific">Petralouisia muris</name>
    <dbReference type="NCBI Taxonomy" id="3032872"/>
    <lineage>
        <taxon>Bacteria</taxon>
        <taxon>Bacillati</taxon>
        <taxon>Bacillota</taxon>
        <taxon>Clostridia</taxon>
        <taxon>Lachnospirales</taxon>
        <taxon>Lachnospiraceae</taxon>
        <taxon>Petralouisia</taxon>
    </lineage>
</organism>
<reference evidence="1" key="1">
    <citation type="submission" date="2019-04" db="EMBL/GenBank/DDBJ databases">
        <title>Microbes associate with the intestines of laboratory mice.</title>
        <authorList>
            <person name="Navarre W."/>
            <person name="Wong E."/>
            <person name="Huang K."/>
            <person name="Tropini C."/>
            <person name="Ng K."/>
            <person name="Yu B."/>
        </authorList>
    </citation>
    <scope>NUCLEOTIDE SEQUENCE</scope>
    <source>
        <strain evidence="1">NM01_1-7b</strain>
    </source>
</reference>
<keyword evidence="1" id="KW-0418">Kinase</keyword>
<dbReference type="EMBL" id="SRYA01000003">
    <property type="protein sequence ID" value="TGY98030.1"/>
    <property type="molecule type" value="Genomic_DNA"/>
</dbReference>
<evidence type="ECO:0000313" key="1">
    <source>
        <dbReference type="EMBL" id="TGY98030.1"/>
    </source>
</evidence>
<proteinExistence type="predicted"/>
<name>A0AC61S1Z4_9FIRM</name>
<keyword evidence="1" id="KW-0808">Transferase</keyword>
<protein>
    <submittedName>
        <fullName evidence="1">HAMP domain-containing histidine kinase</fullName>
    </submittedName>
</protein>
<gene>
    <name evidence="1" type="ORF">E5329_02615</name>
</gene>
<keyword evidence="2" id="KW-1185">Reference proteome</keyword>
<comment type="caution">
    <text evidence="1">The sequence shown here is derived from an EMBL/GenBank/DDBJ whole genome shotgun (WGS) entry which is preliminary data.</text>
</comment>
<sequence>MAIKWKSIKGIKTAGQWLKKILRRNEIWLVLGITGSFLGFVMLSDILSYRYMPTRYNIQEGFFMNLCFAVSFAGFLKLILIYEDRNWDIQSKSFFQEWERKQRKWQLILGAIAGAALIAAIINFSFRLEDTWMYGNLSGAYIPLGTVGVQWIVCNLTLDSHMKVQLRRHMENLEQINQRSLEAALRSEQMKVDLISNVSHDLKTPLTSMVGYLELMKKEELSDVLSDYIDVLTRKAQKLKEMIDSLFDLAKTSSGNVELNMESLELNRLIEQVKADMEDRIAESGREFVVLLTEEPTDFTADSSYTYRICQNLLENALKYSQEHTRIFLKTMVTEEGSKVRFEITNTAGYPMEFTKEQIVERFARGDESRTTEGNGLGLAIVSTYTAALGGQFDVSIDCDQFRATVEFLK</sequence>